<evidence type="ECO:0000256" key="7">
    <source>
        <dbReference type="ARBA" id="ARBA00022723"/>
    </source>
</evidence>
<dbReference type="PIRSF" id="PIRSF006446">
    <property type="entry name" value="Cyt_quinol_oxidase_1"/>
    <property type="match status" value="1"/>
</dbReference>
<proteinExistence type="inferred from homology"/>
<feature type="transmembrane region" description="Helical" evidence="12">
    <location>
        <begin position="317"/>
        <end position="342"/>
    </location>
</feature>
<evidence type="ECO:0000256" key="1">
    <source>
        <dbReference type="ARBA" id="ARBA00004651"/>
    </source>
</evidence>
<keyword evidence="7 12" id="KW-0479">Metal-binding</keyword>
<evidence type="ECO:0000256" key="2">
    <source>
        <dbReference type="ARBA" id="ARBA00009819"/>
    </source>
</evidence>
<dbReference type="EMBL" id="QFQD01000006">
    <property type="protein sequence ID" value="PZQ84902.1"/>
    <property type="molecule type" value="Genomic_DNA"/>
</dbReference>
<accession>A0A2W5R791</accession>
<dbReference type="InterPro" id="IPR002585">
    <property type="entry name" value="Cyt-d_ubiquinol_oxidase_su_1"/>
</dbReference>
<evidence type="ECO:0000256" key="3">
    <source>
        <dbReference type="ARBA" id="ARBA00022448"/>
    </source>
</evidence>
<dbReference type="Proteomes" id="UP000248887">
    <property type="component" value="Unassembled WGS sequence"/>
</dbReference>
<reference evidence="13 14" key="1">
    <citation type="submission" date="2017-08" db="EMBL/GenBank/DDBJ databases">
        <title>Infants hospitalized years apart are colonized by the same room-sourced microbial strains.</title>
        <authorList>
            <person name="Brooks B."/>
            <person name="Olm M.R."/>
            <person name="Firek B.A."/>
            <person name="Baker R."/>
            <person name="Thomas B.C."/>
            <person name="Morowitz M.J."/>
            <person name="Banfield J.F."/>
        </authorList>
    </citation>
    <scope>NUCLEOTIDE SEQUENCE [LARGE SCALE GENOMIC DNA]</scope>
    <source>
        <strain evidence="13">S2_005_001_R2_27</strain>
    </source>
</reference>
<evidence type="ECO:0000256" key="4">
    <source>
        <dbReference type="ARBA" id="ARBA00022475"/>
    </source>
</evidence>
<dbReference type="GO" id="GO:0016682">
    <property type="term" value="F:oxidoreductase activity, acting on diphenols and related substances as donors, oxygen as acceptor"/>
    <property type="evidence" value="ECO:0007669"/>
    <property type="project" value="TreeGrafter"/>
</dbReference>
<evidence type="ECO:0000256" key="12">
    <source>
        <dbReference type="PIRNR" id="PIRNR006446"/>
    </source>
</evidence>
<dbReference type="Pfam" id="PF01654">
    <property type="entry name" value="Cyt_bd_oxida_I"/>
    <property type="match status" value="1"/>
</dbReference>
<evidence type="ECO:0000256" key="8">
    <source>
        <dbReference type="ARBA" id="ARBA00022982"/>
    </source>
</evidence>
<feature type="transmembrane region" description="Helical" evidence="12">
    <location>
        <begin position="126"/>
        <end position="145"/>
    </location>
</feature>
<dbReference type="GO" id="GO:0020037">
    <property type="term" value="F:heme binding"/>
    <property type="evidence" value="ECO:0007669"/>
    <property type="project" value="TreeGrafter"/>
</dbReference>
<keyword evidence="8 12" id="KW-0249">Electron transport</keyword>
<comment type="similarity">
    <text evidence="2 12">Belongs to the cytochrome ubiquinol oxidase subunit 1 family.</text>
</comment>
<keyword evidence="3 12" id="KW-0813">Transport</keyword>
<gene>
    <name evidence="13" type="ORF">DI549_03205</name>
</gene>
<dbReference type="PANTHER" id="PTHR30365">
    <property type="entry name" value="CYTOCHROME D UBIQUINOL OXIDASE"/>
    <property type="match status" value="1"/>
</dbReference>
<feature type="transmembrane region" description="Helical" evidence="12">
    <location>
        <begin position="182"/>
        <end position="204"/>
    </location>
</feature>
<comment type="subcellular location">
    <subcellularLocation>
        <location evidence="12">Cell inner membrane</location>
    </subcellularLocation>
    <subcellularLocation>
        <location evidence="1">Cell membrane</location>
        <topology evidence="1">Multi-pass membrane protein</topology>
    </subcellularLocation>
</comment>
<sequence length="470" mass="51449">MDAVDLARAQFALTAGYHILWPTFSIGIAWFCTLLSLMWWQTGRQIYHDLLRFWTRIFALGFGMGVITGIVMSYEIGANWAGVSRAAANVIGPFLMYETLTAFFLEAGFIGIMLFGEGRVSKRAHFFACLMVSCGALFSASWIIASNSWLQTPAGAVADAQGIYHVVDWWQAIFTASFPYRLAHMVCASFLTGAFVVAGVSAFHLWRGQHVAASRVAFSMAMWLALVLAPTQIFLGDLHGRNTMREQPTKLAAMEGLWETTKGPAMTVIAWPDMQAQKNLYAIDIPHLASLYLTHSWDGEVQGLKAVPPQDQPNVPVVFFAFRIMAGIGVALLGITLTGLVLRLRGRLYEARWFHLLAMAATPLGFVAVVAGWTVTEAGRQPWIIYGQLRTADAVSPVAAGAVTTSLIIFFLVYNVLLLAFFWFGARVAIRGPADTSLPTGERPGLDRTNTRSITGTPEASIRNLEQAGA</sequence>
<dbReference type="PANTHER" id="PTHR30365:SF14">
    <property type="entry name" value="CYTOCHROME BD MENAQUINOL OXIDASE SUBUNIT I-RELATED"/>
    <property type="match status" value="1"/>
</dbReference>
<dbReference type="GO" id="GO:0009055">
    <property type="term" value="F:electron transfer activity"/>
    <property type="evidence" value="ECO:0007669"/>
    <property type="project" value="UniProtKB-UniRule"/>
</dbReference>
<feature type="transmembrane region" description="Helical" evidence="12">
    <location>
        <begin position="395"/>
        <end position="424"/>
    </location>
</feature>
<keyword evidence="11 12" id="KW-0472">Membrane</keyword>
<evidence type="ECO:0000256" key="5">
    <source>
        <dbReference type="ARBA" id="ARBA00022617"/>
    </source>
</evidence>
<keyword evidence="9 12" id="KW-1133">Transmembrane helix</keyword>
<protein>
    <submittedName>
        <fullName evidence="13">Cytochrome ubiquinol oxidase subunit I</fullName>
    </submittedName>
</protein>
<evidence type="ECO:0000313" key="13">
    <source>
        <dbReference type="EMBL" id="PZQ84902.1"/>
    </source>
</evidence>
<dbReference type="AlphaFoldDB" id="A0A2W5R791"/>
<evidence type="ECO:0000256" key="9">
    <source>
        <dbReference type="ARBA" id="ARBA00022989"/>
    </source>
</evidence>
<dbReference type="GO" id="GO:0019646">
    <property type="term" value="P:aerobic electron transport chain"/>
    <property type="evidence" value="ECO:0007669"/>
    <property type="project" value="InterPro"/>
</dbReference>
<dbReference type="GO" id="GO:0005886">
    <property type="term" value="C:plasma membrane"/>
    <property type="evidence" value="ECO:0007669"/>
    <property type="project" value="UniProtKB-SubCell"/>
</dbReference>
<keyword evidence="4 12" id="KW-1003">Cell membrane</keyword>
<evidence type="ECO:0000256" key="6">
    <source>
        <dbReference type="ARBA" id="ARBA00022692"/>
    </source>
</evidence>
<evidence type="ECO:0000313" key="14">
    <source>
        <dbReference type="Proteomes" id="UP000248887"/>
    </source>
</evidence>
<feature type="transmembrane region" description="Helical" evidence="12">
    <location>
        <begin position="53"/>
        <end position="74"/>
    </location>
</feature>
<keyword evidence="6 12" id="KW-0812">Transmembrane</keyword>
<keyword evidence="10 12" id="KW-0408">Iron</keyword>
<feature type="transmembrane region" description="Helical" evidence="12">
    <location>
        <begin position="216"/>
        <end position="235"/>
    </location>
</feature>
<name>A0A2W5R791_ANCNO</name>
<feature type="transmembrane region" description="Helical" evidence="12">
    <location>
        <begin position="94"/>
        <end position="114"/>
    </location>
</feature>
<evidence type="ECO:0000256" key="10">
    <source>
        <dbReference type="ARBA" id="ARBA00023004"/>
    </source>
</evidence>
<dbReference type="GO" id="GO:0070069">
    <property type="term" value="C:cytochrome complex"/>
    <property type="evidence" value="ECO:0007669"/>
    <property type="project" value="UniProtKB-UniRule"/>
</dbReference>
<keyword evidence="5 12" id="KW-0349">Heme</keyword>
<organism evidence="13 14">
    <name type="scientific">Ancylobacter novellus</name>
    <name type="common">Thiobacillus novellus</name>
    <dbReference type="NCBI Taxonomy" id="921"/>
    <lineage>
        <taxon>Bacteria</taxon>
        <taxon>Pseudomonadati</taxon>
        <taxon>Pseudomonadota</taxon>
        <taxon>Alphaproteobacteria</taxon>
        <taxon>Hyphomicrobiales</taxon>
        <taxon>Xanthobacteraceae</taxon>
        <taxon>Ancylobacter</taxon>
    </lineage>
</organism>
<evidence type="ECO:0000256" key="11">
    <source>
        <dbReference type="ARBA" id="ARBA00023136"/>
    </source>
</evidence>
<comment type="caution">
    <text evidence="13">The sequence shown here is derived from an EMBL/GenBank/DDBJ whole genome shotgun (WGS) entry which is preliminary data.</text>
</comment>
<feature type="transmembrane region" description="Helical" evidence="12">
    <location>
        <begin position="354"/>
        <end position="375"/>
    </location>
</feature>
<dbReference type="GO" id="GO:0046872">
    <property type="term" value="F:metal ion binding"/>
    <property type="evidence" value="ECO:0007669"/>
    <property type="project" value="UniProtKB-UniRule"/>
</dbReference>
<feature type="transmembrane region" description="Helical" evidence="12">
    <location>
        <begin position="20"/>
        <end position="41"/>
    </location>
</feature>